<reference evidence="1 2" key="1">
    <citation type="submission" date="2018-02" db="EMBL/GenBank/DDBJ databases">
        <authorList>
            <person name="Holder M.E."/>
            <person name="Ajami N.J."/>
            <person name="Petrosino J.F."/>
        </authorList>
    </citation>
    <scope>NUCLEOTIDE SEQUENCE [LARGE SCALE GENOMIC DNA]</scope>
    <source>
        <strain evidence="1 2">ATCC 33285</strain>
    </source>
</reference>
<proteinExistence type="predicted"/>
<dbReference type="EMBL" id="CP027231">
    <property type="protein sequence ID" value="AVM52339.1"/>
    <property type="molecule type" value="Genomic_DNA"/>
</dbReference>
<dbReference type="Proteomes" id="UP000238304">
    <property type="component" value="Chromosome"/>
</dbReference>
<dbReference type="RefSeq" id="WP_106040670.1">
    <property type="nucleotide sequence ID" value="NZ_CP027231.1"/>
</dbReference>
<accession>A0ABN5III1</accession>
<gene>
    <name evidence="1" type="ORF">C4H11_04725</name>
</gene>
<name>A0ABN5III1_9BACE</name>
<evidence type="ECO:0000313" key="1">
    <source>
        <dbReference type="EMBL" id="AVM52339.1"/>
    </source>
</evidence>
<keyword evidence="2" id="KW-1185">Reference proteome</keyword>
<evidence type="ECO:0000313" key="2">
    <source>
        <dbReference type="Proteomes" id="UP000238304"/>
    </source>
</evidence>
<organism evidence="1 2">
    <name type="scientific">Bacteroides zoogleoformans</name>
    <dbReference type="NCBI Taxonomy" id="28119"/>
    <lineage>
        <taxon>Bacteria</taxon>
        <taxon>Pseudomonadati</taxon>
        <taxon>Bacteroidota</taxon>
        <taxon>Bacteroidia</taxon>
        <taxon>Bacteroidales</taxon>
        <taxon>Bacteroidaceae</taxon>
        <taxon>Bacteroides</taxon>
    </lineage>
</organism>
<sequence>MGKAADKELKDSVRTEKEAVKSLEALREDALLSQQEWYNKSVAGFNAALSENRMSKDEHDMMMLSLEKENAEARLQIEREFYEDARSMALTDAETKEDIVRKSGQRVIDVEKAANDKRAAMQAKMTTLVRDFKEIFMTEEALSTILCKCKRDSVISSLISEFCFQT</sequence>
<protein>
    <submittedName>
        <fullName evidence="1">Uncharacterized protein</fullName>
    </submittedName>
</protein>